<sequence length="269" mass="27939">MARYFSLMRAGNCALASAGVFAGHTIVSKSIALSPQLLLGMACAFVITAAGNIINDYFDTGIDERLGRKKLGGEKERANALLLSAIMFVAGIGAAYLINRQAFAIAAIVSALLILYSGVMQNFKFLGNYVVALGTALTLVFGAAIAQEYYGIVLIAGSAFFANAAREIIKDMGDVEGDRGIKLTLPMIASFAGIKKIVLFAYIGAVSFGIIALTGGILAGGAYLALLAIAAALFLHSFLLLSGREFASSQKFAKIGMAAALLSFIAGAL</sequence>
<dbReference type="EMBL" id="DUGC01000046">
    <property type="protein sequence ID" value="HIH09547.1"/>
    <property type="molecule type" value="Genomic_DNA"/>
</dbReference>
<feature type="transmembrane region" description="Helical" evidence="5">
    <location>
        <begin position="197"/>
        <end position="217"/>
    </location>
</feature>
<accession>A0A7J4J0F0</accession>
<keyword evidence="4 5" id="KW-0472">Membrane</keyword>
<evidence type="ECO:0000313" key="6">
    <source>
        <dbReference type="EMBL" id="HIH09547.1"/>
    </source>
</evidence>
<feature type="transmembrane region" description="Helical" evidence="5">
    <location>
        <begin position="102"/>
        <end position="119"/>
    </location>
</feature>
<feature type="transmembrane region" description="Helical" evidence="5">
    <location>
        <begin position="126"/>
        <end position="146"/>
    </location>
</feature>
<evidence type="ECO:0000313" key="7">
    <source>
        <dbReference type="Proteomes" id="UP000565078"/>
    </source>
</evidence>
<feature type="transmembrane region" description="Helical" evidence="5">
    <location>
        <begin position="223"/>
        <end position="240"/>
    </location>
</feature>
<organism evidence="6 7">
    <name type="scientific">Candidatus Iainarchaeum sp</name>
    <dbReference type="NCBI Taxonomy" id="3101447"/>
    <lineage>
        <taxon>Archaea</taxon>
        <taxon>Candidatus Iainarchaeota</taxon>
        <taxon>Candidatus Iainarchaeia</taxon>
        <taxon>Candidatus Iainarchaeales</taxon>
        <taxon>Candidatus Iainarchaeaceae</taxon>
        <taxon>Candidatus Iainarchaeum</taxon>
    </lineage>
</organism>
<evidence type="ECO:0000256" key="2">
    <source>
        <dbReference type="ARBA" id="ARBA00022692"/>
    </source>
</evidence>
<comment type="subcellular location">
    <subcellularLocation>
        <location evidence="1">Cell membrane</location>
        <topology evidence="1">Multi-pass membrane protein</topology>
    </subcellularLocation>
</comment>
<proteinExistence type="predicted"/>
<dbReference type="Gene3D" id="1.10.357.140">
    <property type="entry name" value="UbiA prenyltransferase"/>
    <property type="match status" value="1"/>
</dbReference>
<evidence type="ECO:0000256" key="3">
    <source>
        <dbReference type="ARBA" id="ARBA00022989"/>
    </source>
</evidence>
<dbReference type="InterPro" id="IPR050475">
    <property type="entry name" value="Prenyltransferase_related"/>
</dbReference>
<dbReference type="GO" id="GO:0005886">
    <property type="term" value="C:plasma membrane"/>
    <property type="evidence" value="ECO:0007669"/>
    <property type="project" value="UniProtKB-SubCell"/>
</dbReference>
<evidence type="ECO:0000256" key="4">
    <source>
        <dbReference type="ARBA" id="ARBA00023136"/>
    </source>
</evidence>
<evidence type="ECO:0000256" key="5">
    <source>
        <dbReference type="SAM" id="Phobius"/>
    </source>
</evidence>
<gene>
    <name evidence="6" type="primary">ubiA</name>
    <name evidence="6" type="ORF">HA254_02645</name>
</gene>
<keyword evidence="6" id="KW-0808">Transferase</keyword>
<dbReference type="Proteomes" id="UP000565078">
    <property type="component" value="Unassembled WGS sequence"/>
</dbReference>
<dbReference type="PANTHER" id="PTHR42723">
    <property type="entry name" value="CHLOROPHYLL SYNTHASE"/>
    <property type="match status" value="1"/>
</dbReference>
<feature type="transmembrane region" description="Helical" evidence="5">
    <location>
        <begin position="78"/>
        <end position="96"/>
    </location>
</feature>
<name>A0A7J4J0F0_9ARCH</name>
<keyword evidence="3 5" id="KW-1133">Transmembrane helix</keyword>
<protein>
    <submittedName>
        <fullName evidence="6">UbiA family prenyltransferase</fullName>
    </submittedName>
</protein>
<dbReference type="PANTHER" id="PTHR42723:SF1">
    <property type="entry name" value="CHLOROPHYLL SYNTHASE, CHLOROPLASTIC"/>
    <property type="match status" value="1"/>
</dbReference>
<evidence type="ECO:0000256" key="1">
    <source>
        <dbReference type="ARBA" id="ARBA00004651"/>
    </source>
</evidence>
<dbReference type="Pfam" id="PF01040">
    <property type="entry name" value="UbiA"/>
    <property type="match status" value="1"/>
</dbReference>
<reference evidence="7" key="1">
    <citation type="journal article" date="2020" name="bioRxiv">
        <title>A rank-normalized archaeal taxonomy based on genome phylogeny resolves widespread incomplete and uneven classifications.</title>
        <authorList>
            <person name="Rinke C."/>
            <person name="Chuvochina M."/>
            <person name="Mussig A.J."/>
            <person name="Chaumeil P.-A."/>
            <person name="Waite D.W."/>
            <person name="Whitman W.B."/>
            <person name="Parks D.H."/>
            <person name="Hugenholtz P."/>
        </authorList>
    </citation>
    <scope>NUCLEOTIDE SEQUENCE [LARGE SCALE GENOMIC DNA]</scope>
</reference>
<dbReference type="AlphaFoldDB" id="A0A7J4J0F0"/>
<feature type="transmembrane region" description="Helical" evidence="5">
    <location>
        <begin position="152"/>
        <end position="169"/>
    </location>
</feature>
<feature type="transmembrane region" description="Helical" evidence="5">
    <location>
        <begin position="38"/>
        <end position="58"/>
    </location>
</feature>
<dbReference type="InterPro" id="IPR000537">
    <property type="entry name" value="UbiA_prenyltransferase"/>
</dbReference>
<keyword evidence="2 5" id="KW-0812">Transmembrane</keyword>
<dbReference type="GO" id="GO:0016765">
    <property type="term" value="F:transferase activity, transferring alkyl or aryl (other than methyl) groups"/>
    <property type="evidence" value="ECO:0007669"/>
    <property type="project" value="InterPro"/>
</dbReference>
<dbReference type="InterPro" id="IPR044878">
    <property type="entry name" value="UbiA_sf"/>
</dbReference>
<comment type="caution">
    <text evidence="6">The sequence shown here is derived from an EMBL/GenBank/DDBJ whole genome shotgun (WGS) entry which is preliminary data.</text>
</comment>